<proteinExistence type="predicted"/>
<dbReference type="Proteomes" id="UP000028073">
    <property type="component" value="Unassembled WGS sequence"/>
</dbReference>
<dbReference type="OrthoDB" id="5724405at2"/>
<reference evidence="2 3" key="1">
    <citation type="submission" date="2014-06" db="EMBL/GenBank/DDBJ databases">
        <title>Whole Genome Sequences of Three Symbiotic Endozoicomonas Bacteria.</title>
        <authorList>
            <person name="Neave M.J."/>
            <person name="Apprill A."/>
            <person name="Voolstra C.R."/>
        </authorList>
    </citation>
    <scope>NUCLEOTIDE SEQUENCE [LARGE SCALE GENOMIC DNA]</scope>
    <source>
        <strain evidence="2 3">DSM 25634</strain>
    </source>
</reference>
<gene>
    <name evidence="2" type="ORF">GZ78_28575</name>
</gene>
<keyword evidence="3" id="KW-1185">Reference proteome</keyword>
<evidence type="ECO:0008006" key="4">
    <source>
        <dbReference type="Google" id="ProtNLM"/>
    </source>
</evidence>
<evidence type="ECO:0000313" key="3">
    <source>
        <dbReference type="Proteomes" id="UP000028073"/>
    </source>
</evidence>
<dbReference type="EMBL" id="JOKH01000013">
    <property type="protein sequence ID" value="KEQ11747.1"/>
    <property type="molecule type" value="Genomic_DNA"/>
</dbReference>
<evidence type="ECO:0000313" key="2">
    <source>
        <dbReference type="EMBL" id="KEQ11747.1"/>
    </source>
</evidence>
<dbReference type="eggNOG" id="ENOG502Z85G">
    <property type="taxonomic scope" value="Bacteria"/>
</dbReference>
<evidence type="ECO:0000256" key="1">
    <source>
        <dbReference type="SAM" id="MobiDB-lite"/>
    </source>
</evidence>
<comment type="caution">
    <text evidence="2">The sequence shown here is derived from an EMBL/GenBank/DDBJ whole genome shotgun (WGS) entry which is preliminary data.</text>
</comment>
<feature type="region of interest" description="Disordered" evidence="1">
    <location>
        <begin position="351"/>
        <end position="390"/>
    </location>
</feature>
<protein>
    <recommendedName>
        <fullName evidence="4">GTPase</fullName>
    </recommendedName>
</protein>
<name>A0A081MZX4_9GAMM</name>
<dbReference type="RefSeq" id="WP_034843191.1">
    <property type="nucleotide sequence ID" value="NZ_JOKH01000013.1"/>
</dbReference>
<organism evidence="2 3">
    <name type="scientific">Endozoicomonas numazuensis</name>
    <dbReference type="NCBI Taxonomy" id="1137799"/>
    <lineage>
        <taxon>Bacteria</taxon>
        <taxon>Pseudomonadati</taxon>
        <taxon>Pseudomonadota</taxon>
        <taxon>Gammaproteobacteria</taxon>
        <taxon>Oceanospirillales</taxon>
        <taxon>Endozoicomonadaceae</taxon>
        <taxon>Endozoicomonas</taxon>
    </lineage>
</organism>
<accession>A0A081MZX4</accession>
<feature type="compositionally biased region" description="Basic and acidic residues" evidence="1">
    <location>
        <begin position="374"/>
        <end position="386"/>
    </location>
</feature>
<feature type="compositionally biased region" description="Low complexity" evidence="1">
    <location>
        <begin position="356"/>
        <end position="370"/>
    </location>
</feature>
<sequence>MDVQNERIPLQLPLQSLNSLSFSQTDVHAVHQWLSKLSKTNSPLSFKLMRQALDELARLKVPPSMHWSLVEQFRPVVHYLIHQSQSQILNNLVTFNNSQLEEYTACLELLLKLLTVYKTIVGISLNQRDTSSPVVAAALHRALAESASILLFTCEYYRPAPDRFWLEMHTLYSIARTQHLDTFSLEDSITTKARKLSLSDIYKRVLLLSRSRSNQLRPQETRQIFKALCLWAPHSKLEAVENNRSHFVVNLDSDEGLLYSSLQDGEKNDHLLALDARLLTAHLKKLSESVSEEKPGALPKRVVDHLATAWSPPGQRKHKRHNSSNTCEICFGFSAVHYFLHDQQTFDEMVSGHTAKSQSSKSRFSSKNNSDAWSEAHDAHPDEDARTTNSPLPIHFTRSGNQGALYPVYNCSIINTCAGGYCLSTSAGLERQLRTGELLAIRESGQKNWLLAAVRWVQVNDQEGLVLGLELLSASTRSCAITPLKKTMDSSHYQRAFLLPAIPPINDMPTLITPRVSFKNGLKFILIQGGRSRKGQLLECVSSSPGYNQFKFRLLENQY</sequence>
<dbReference type="AlphaFoldDB" id="A0A081MZX4"/>
<dbReference type="STRING" id="1137799.GZ78_28575"/>